<dbReference type="HAMAP" id="MF_00259">
    <property type="entry name" value="GcvT"/>
    <property type="match status" value="1"/>
</dbReference>
<dbReference type="NCBIfam" id="NF001567">
    <property type="entry name" value="PRK00389.1"/>
    <property type="match status" value="1"/>
</dbReference>
<dbReference type="PANTHER" id="PTHR43757:SF2">
    <property type="entry name" value="AMINOMETHYLTRANSFERASE, MITOCHONDRIAL"/>
    <property type="match status" value="1"/>
</dbReference>
<dbReference type="Proteomes" id="UP000662703">
    <property type="component" value="Unassembled WGS sequence"/>
</dbReference>
<comment type="catalytic activity">
    <reaction evidence="6 7">
        <text>N(6)-[(R)-S(8)-aminomethyldihydrolipoyl]-L-lysyl-[protein] + (6S)-5,6,7,8-tetrahydrofolate = N(6)-[(R)-dihydrolipoyl]-L-lysyl-[protein] + (6R)-5,10-methylene-5,6,7,8-tetrahydrofolate + NH4(+)</text>
        <dbReference type="Rhea" id="RHEA:16945"/>
        <dbReference type="Rhea" id="RHEA-COMP:10475"/>
        <dbReference type="Rhea" id="RHEA-COMP:10492"/>
        <dbReference type="ChEBI" id="CHEBI:15636"/>
        <dbReference type="ChEBI" id="CHEBI:28938"/>
        <dbReference type="ChEBI" id="CHEBI:57453"/>
        <dbReference type="ChEBI" id="CHEBI:83100"/>
        <dbReference type="ChEBI" id="CHEBI:83143"/>
        <dbReference type="EC" id="2.1.2.10"/>
    </reaction>
</comment>
<accession>A0ABS0AW03</accession>
<dbReference type="EC" id="2.1.2.10" evidence="2 7"/>
<dbReference type="SUPFAM" id="SSF103025">
    <property type="entry name" value="Folate-binding domain"/>
    <property type="match status" value="1"/>
</dbReference>
<dbReference type="InterPro" id="IPR028896">
    <property type="entry name" value="GcvT/YgfZ/DmdA"/>
</dbReference>
<evidence type="ECO:0000313" key="11">
    <source>
        <dbReference type="Proteomes" id="UP000662703"/>
    </source>
</evidence>
<dbReference type="SUPFAM" id="SSF101790">
    <property type="entry name" value="Aminomethyltransferase beta-barrel domain"/>
    <property type="match status" value="1"/>
</dbReference>
<dbReference type="Gene3D" id="4.10.1250.10">
    <property type="entry name" value="Aminomethyltransferase fragment"/>
    <property type="match status" value="1"/>
</dbReference>
<dbReference type="InterPro" id="IPR006223">
    <property type="entry name" value="GcvT"/>
</dbReference>
<dbReference type="EMBL" id="ARXX01000089">
    <property type="protein sequence ID" value="MBF5058316.1"/>
    <property type="molecule type" value="Genomic_DNA"/>
</dbReference>
<keyword evidence="3 7" id="KW-0032">Aminotransferase</keyword>
<evidence type="ECO:0000256" key="5">
    <source>
        <dbReference type="ARBA" id="ARBA00031395"/>
    </source>
</evidence>
<dbReference type="Pfam" id="PF01571">
    <property type="entry name" value="GCV_T"/>
    <property type="match status" value="1"/>
</dbReference>
<evidence type="ECO:0000256" key="4">
    <source>
        <dbReference type="ARBA" id="ARBA00022679"/>
    </source>
</evidence>
<feature type="domain" description="Aminomethyltransferase C-terminal" evidence="9">
    <location>
        <begin position="280"/>
        <end position="350"/>
    </location>
</feature>
<evidence type="ECO:0000259" key="9">
    <source>
        <dbReference type="Pfam" id="PF08669"/>
    </source>
</evidence>
<comment type="subunit">
    <text evidence="7">The glycine cleavage system is composed of four proteins: P, T, L and H.</text>
</comment>
<protein>
    <recommendedName>
        <fullName evidence="2 7">Aminomethyltransferase</fullName>
        <ecNumber evidence="2 7">2.1.2.10</ecNumber>
    </recommendedName>
    <alternativeName>
        <fullName evidence="5 7">Glycine cleavage system T protein</fullName>
    </alternativeName>
</protein>
<organism evidence="10 11">
    <name type="scientific">Alloalcanivorax profundimaris</name>
    <dbReference type="NCBI Taxonomy" id="2735259"/>
    <lineage>
        <taxon>Bacteria</taxon>
        <taxon>Pseudomonadati</taxon>
        <taxon>Pseudomonadota</taxon>
        <taxon>Gammaproteobacteria</taxon>
        <taxon>Oceanospirillales</taxon>
        <taxon>Alcanivoracaceae</taxon>
        <taxon>Alloalcanivorax</taxon>
    </lineage>
</organism>
<evidence type="ECO:0000256" key="3">
    <source>
        <dbReference type="ARBA" id="ARBA00022576"/>
    </source>
</evidence>
<dbReference type="InterPro" id="IPR027266">
    <property type="entry name" value="TrmE/GcvT-like"/>
</dbReference>
<evidence type="ECO:0000256" key="2">
    <source>
        <dbReference type="ARBA" id="ARBA00012616"/>
    </source>
</evidence>
<keyword evidence="11" id="KW-1185">Reference proteome</keyword>
<reference evidence="10 11" key="1">
    <citation type="submission" date="2012-09" db="EMBL/GenBank/DDBJ databases">
        <title>Genome Sequence of alkane-degrading Bacterium Alcanivorax sp. 521-1.</title>
        <authorList>
            <person name="Lai Q."/>
            <person name="Shao Z."/>
        </authorList>
    </citation>
    <scope>NUCLEOTIDE SEQUENCE [LARGE SCALE GENOMIC DNA]</scope>
    <source>
        <strain evidence="10 11">521-1</strain>
    </source>
</reference>
<name>A0ABS0AW03_9GAMM</name>
<dbReference type="InterPro" id="IPR006222">
    <property type="entry name" value="GCVT_N"/>
</dbReference>
<evidence type="ECO:0000256" key="6">
    <source>
        <dbReference type="ARBA" id="ARBA00047665"/>
    </source>
</evidence>
<dbReference type="InterPro" id="IPR029043">
    <property type="entry name" value="GcvT/YgfZ_C"/>
</dbReference>
<sequence length="361" mass="39655">MGHRTPLYDAHLAAGAKMVDFGGWDMPIHYGSQLEEHHAVRQGAGMFDVSHMTVVDVAGNDSRAYLRHLLANDIDKVPAGRALYTCMLNERGGVVDDLIVYKGADQFRLVVNCATRDKDLDWMEGQAGGYAVDIRERPDLAMIAVQGPEARAILEQQLCDTAGEAVRDMPFFGFETVGEWLIARTGYTGEDGAEIILPGGKAPELWQRLLDAGVRPIGLGARDTLRLEAGLNLYGNDMDDDITPWEANLGWTVALDDTERDFVGRRALERHKEQDHPVMRGLVLEDKGVLRPHQTVHAPNGEGETTSGTFSPTLGQAIALARLPAGTTGTVEVEIRKKRLRARVVRPPFVRNGKAAYKPLD</sequence>
<proteinExistence type="inferred from homology"/>
<dbReference type="Pfam" id="PF08669">
    <property type="entry name" value="GCV_T_C"/>
    <property type="match status" value="1"/>
</dbReference>
<comment type="similarity">
    <text evidence="1 7">Belongs to the GcvT family.</text>
</comment>
<dbReference type="PIRSF" id="PIRSF006487">
    <property type="entry name" value="GcvT"/>
    <property type="match status" value="1"/>
</dbReference>
<comment type="caution">
    <text evidence="10">The sequence shown here is derived from an EMBL/GenBank/DDBJ whole genome shotgun (WGS) entry which is preliminary data.</text>
</comment>
<dbReference type="Gene3D" id="3.30.70.1400">
    <property type="entry name" value="Aminomethyltransferase beta-barrel domains"/>
    <property type="match status" value="1"/>
</dbReference>
<feature type="domain" description="GCVT N-terminal" evidence="8">
    <location>
        <begin position="7"/>
        <end position="256"/>
    </location>
</feature>
<evidence type="ECO:0000256" key="1">
    <source>
        <dbReference type="ARBA" id="ARBA00008609"/>
    </source>
</evidence>
<comment type="function">
    <text evidence="7">The glycine cleavage system catalyzes the degradation of glycine.</text>
</comment>
<keyword evidence="4 7" id="KW-0808">Transferase</keyword>
<dbReference type="InterPro" id="IPR022903">
    <property type="entry name" value="GcvT_bac"/>
</dbReference>
<dbReference type="PANTHER" id="PTHR43757">
    <property type="entry name" value="AMINOMETHYLTRANSFERASE"/>
    <property type="match status" value="1"/>
</dbReference>
<evidence type="ECO:0000313" key="10">
    <source>
        <dbReference type="EMBL" id="MBF5058316.1"/>
    </source>
</evidence>
<evidence type="ECO:0000256" key="7">
    <source>
        <dbReference type="HAMAP-Rule" id="MF_00259"/>
    </source>
</evidence>
<dbReference type="Gene3D" id="3.30.1360.120">
    <property type="entry name" value="Probable tRNA modification gtpase trme, domain 1"/>
    <property type="match status" value="1"/>
</dbReference>
<dbReference type="InterPro" id="IPR013977">
    <property type="entry name" value="GcvT_C"/>
</dbReference>
<dbReference type="NCBIfam" id="TIGR00528">
    <property type="entry name" value="gcvT"/>
    <property type="match status" value="1"/>
</dbReference>
<gene>
    <name evidence="7" type="primary">gcvT</name>
    <name evidence="10" type="ORF">Y5W_03610</name>
</gene>
<dbReference type="RefSeq" id="WP_194866306.1">
    <property type="nucleotide sequence ID" value="NZ_ARXX01000089.1"/>
</dbReference>
<dbReference type="Gene3D" id="2.40.30.110">
    <property type="entry name" value="Aminomethyltransferase beta-barrel domains"/>
    <property type="match status" value="1"/>
</dbReference>
<evidence type="ECO:0000259" key="8">
    <source>
        <dbReference type="Pfam" id="PF01571"/>
    </source>
</evidence>